<evidence type="ECO:0000313" key="3">
    <source>
        <dbReference type="Proteomes" id="UP000533900"/>
    </source>
</evidence>
<keyword evidence="1" id="KW-0732">Signal</keyword>
<comment type="caution">
    <text evidence="2">The sequence shown here is derived from an EMBL/GenBank/DDBJ whole genome shotgun (WGS) entry which is preliminary data.</text>
</comment>
<organism evidence="2 3">
    <name type="scientific">Winogradskyella flava</name>
    <dbReference type="NCBI Taxonomy" id="1884876"/>
    <lineage>
        <taxon>Bacteria</taxon>
        <taxon>Pseudomonadati</taxon>
        <taxon>Bacteroidota</taxon>
        <taxon>Flavobacteriia</taxon>
        <taxon>Flavobacteriales</taxon>
        <taxon>Flavobacteriaceae</taxon>
        <taxon>Winogradskyella</taxon>
    </lineage>
</organism>
<evidence type="ECO:0000313" key="2">
    <source>
        <dbReference type="EMBL" id="MBC2845857.1"/>
    </source>
</evidence>
<feature type="signal peptide" evidence="1">
    <location>
        <begin position="1"/>
        <end position="18"/>
    </location>
</feature>
<dbReference type="EMBL" id="JACLCP010000003">
    <property type="protein sequence ID" value="MBC2845857.1"/>
    <property type="molecule type" value="Genomic_DNA"/>
</dbReference>
<gene>
    <name evidence="2" type="ORF">H7F21_12190</name>
</gene>
<protein>
    <submittedName>
        <fullName evidence="2">Sensor of ECF-type sigma factor</fullName>
    </submittedName>
</protein>
<evidence type="ECO:0000256" key="1">
    <source>
        <dbReference type="SAM" id="SignalP"/>
    </source>
</evidence>
<accession>A0A842IX35</accession>
<name>A0A842IX35_9FLAO</name>
<keyword evidence="3" id="KW-1185">Reference proteome</keyword>
<reference evidence="2" key="1">
    <citation type="submission" date="2020-08" db="EMBL/GenBank/DDBJ databases">
        <title>Winogradskyella ouciana sp. nov., isolated from the hadal seawater of the Mariana Trench.</title>
        <authorList>
            <person name="He X."/>
        </authorList>
    </citation>
    <scope>NUCLEOTIDE SEQUENCE [LARGE SCALE GENOMIC DNA]</scope>
    <source>
        <strain evidence="2">KCTC 52348</strain>
    </source>
</reference>
<feature type="chain" id="PRO_5032888987" evidence="1">
    <location>
        <begin position="19"/>
        <end position="151"/>
    </location>
</feature>
<sequence>MKKILPILILFVSLSAFAQGGAKMKERIKAQKIAFITEKLSLTSDEAQQFWPIYNTYEAKIEKIKSDDLGTLKMEMRKAGEGISDEKANDILEKLMEAESDMHEAKLQLVKDLKKVISAKKIIKLKIAEDQFNKKLLERLREMRQRRANKN</sequence>
<dbReference type="RefSeq" id="WP_185789567.1">
    <property type="nucleotide sequence ID" value="NZ_CANMIT010000006.1"/>
</dbReference>
<dbReference type="AlphaFoldDB" id="A0A842IX35"/>
<dbReference type="Proteomes" id="UP000533900">
    <property type="component" value="Unassembled WGS sequence"/>
</dbReference>
<proteinExistence type="predicted"/>